<accession>A0A4R2TVF3</accession>
<evidence type="ECO:0000256" key="1">
    <source>
        <dbReference type="SAM" id="MobiDB-lite"/>
    </source>
</evidence>
<gene>
    <name evidence="3" type="ORF">EDD79_100252</name>
</gene>
<dbReference type="OrthoDB" id="9806398at2"/>
<dbReference type="GO" id="GO:0016020">
    <property type="term" value="C:membrane"/>
    <property type="evidence" value="ECO:0007669"/>
    <property type="project" value="InterPro"/>
</dbReference>
<evidence type="ECO:0000313" key="4">
    <source>
        <dbReference type="Proteomes" id="UP000295504"/>
    </source>
</evidence>
<dbReference type="RefSeq" id="WP_132847403.1">
    <property type="nucleotide sequence ID" value="NZ_CP058648.1"/>
</dbReference>
<organism evidence="3 4">
    <name type="scientific">Serpentinicella alkaliphila</name>
    <dbReference type="NCBI Taxonomy" id="1734049"/>
    <lineage>
        <taxon>Bacteria</taxon>
        <taxon>Bacillati</taxon>
        <taxon>Bacillota</taxon>
        <taxon>Clostridia</taxon>
        <taxon>Peptostreptococcales</taxon>
        <taxon>Natronincolaceae</taxon>
        <taxon>Serpentinicella</taxon>
    </lineage>
</organism>
<dbReference type="SMART" id="SM00900">
    <property type="entry name" value="FMN_bind"/>
    <property type="match status" value="1"/>
</dbReference>
<proteinExistence type="predicted"/>
<feature type="domain" description="FMN-binding" evidence="2">
    <location>
        <begin position="145"/>
        <end position="218"/>
    </location>
</feature>
<feature type="compositionally biased region" description="Acidic residues" evidence="1">
    <location>
        <begin position="44"/>
        <end position="57"/>
    </location>
</feature>
<feature type="region of interest" description="Disordered" evidence="1">
    <location>
        <begin position="26"/>
        <end position="111"/>
    </location>
</feature>
<feature type="compositionally biased region" description="Basic and acidic residues" evidence="1">
    <location>
        <begin position="26"/>
        <end position="40"/>
    </location>
</feature>
<keyword evidence="4" id="KW-1185">Reference proteome</keyword>
<dbReference type="AlphaFoldDB" id="A0A4R2TVF3"/>
<protein>
    <submittedName>
        <fullName evidence="3">Uncharacterized protein with FMN-binding domain</fullName>
    </submittedName>
</protein>
<dbReference type="Gene3D" id="3.90.1010.20">
    <property type="match status" value="1"/>
</dbReference>
<name>A0A4R2TVF3_9FIRM</name>
<evidence type="ECO:0000259" key="2">
    <source>
        <dbReference type="SMART" id="SM00900"/>
    </source>
</evidence>
<dbReference type="PROSITE" id="PS51257">
    <property type="entry name" value="PROKAR_LIPOPROTEIN"/>
    <property type="match status" value="1"/>
</dbReference>
<evidence type="ECO:0000313" key="3">
    <source>
        <dbReference type="EMBL" id="TCQ07056.1"/>
    </source>
</evidence>
<dbReference type="Pfam" id="PF04205">
    <property type="entry name" value="FMN_bind"/>
    <property type="match status" value="1"/>
</dbReference>
<comment type="caution">
    <text evidence="3">The sequence shown here is derived from an EMBL/GenBank/DDBJ whole genome shotgun (WGS) entry which is preliminary data.</text>
</comment>
<sequence>MRSFIKFIALCTVVSITLLGCNTQKDTSKKLEDSNTKIEISETNLEDDVETEESDLNEDVKINEVEEENQEKATQPLAPSTKESIKKEVSTKENSIPNNQNNGTSQNSNNNIKIENNVNIEEQKEQPIVNTNKYKDGTYKGSAMGYEDTIDVTVSVVNGKINKIDVTYHDDTPSIAEKAFKTLSNTIISSQELEVDAVSGATHSSNGFINAVKNSLNH</sequence>
<reference evidence="3 4" key="1">
    <citation type="submission" date="2019-03" db="EMBL/GenBank/DDBJ databases">
        <title>Genomic Encyclopedia of Type Strains, Phase IV (KMG-IV): sequencing the most valuable type-strain genomes for metagenomic binning, comparative biology and taxonomic classification.</title>
        <authorList>
            <person name="Goeker M."/>
        </authorList>
    </citation>
    <scope>NUCLEOTIDE SEQUENCE [LARGE SCALE GENOMIC DNA]</scope>
    <source>
        <strain evidence="3 4">DSM 100013</strain>
    </source>
</reference>
<feature type="compositionally biased region" description="Low complexity" evidence="1">
    <location>
        <begin position="98"/>
        <end position="111"/>
    </location>
</feature>
<dbReference type="InterPro" id="IPR007329">
    <property type="entry name" value="FMN-bd"/>
</dbReference>
<dbReference type="EMBL" id="SLYC01000002">
    <property type="protein sequence ID" value="TCQ07056.1"/>
    <property type="molecule type" value="Genomic_DNA"/>
</dbReference>
<dbReference type="GO" id="GO:0010181">
    <property type="term" value="F:FMN binding"/>
    <property type="evidence" value="ECO:0007669"/>
    <property type="project" value="InterPro"/>
</dbReference>
<dbReference type="Proteomes" id="UP000295504">
    <property type="component" value="Unassembled WGS sequence"/>
</dbReference>